<evidence type="ECO:0000313" key="2">
    <source>
        <dbReference type="WBParaSite" id="PEQ_0001249601-mRNA-1"/>
    </source>
</evidence>
<protein>
    <submittedName>
        <fullName evidence="2">Uncharacterized protein</fullName>
    </submittedName>
</protein>
<reference evidence="2" key="1">
    <citation type="submission" date="2022-11" db="UniProtKB">
        <authorList>
            <consortium name="WormBaseParasite"/>
        </authorList>
    </citation>
    <scope>IDENTIFICATION</scope>
</reference>
<keyword evidence="1" id="KW-1185">Reference proteome</keyword>
<dbReference type="AlphaFoldDB" id="A0A914SEN2"/>
<accession>A0A914SEN2</accession>
<organism evidence="1 2">
    <name type="scientific">Parascaris equorum</name>
    <name type="common">Equine roundworm</name>
    <dbReference type="NCBI Taxonomy" id="6256"/>
    <lineage>
        <taxon>Eukaryota</taxon>
        <taxon>Metazoa</taxon>
        <taxon>Ecdysozoa</taxon>
        <taxon>Nematoda</taxon>
        <taxon>Chromadorea</taxon>
        <taxon>Rhabditida</taxon>
        <taxon>Spirurina</taxon>
        <taxon>Ascaridomorpha</taxon>
        <taxon>Ascaridoidea</taxon>
        <taxon>Ascarididae</taxon>
        <taxon>Parascaris</taxon>
    </lineage>
</organism>
<proteinExistence type="predicted"/>
<name>A0A914SEN2_PAREQ</name>
<dbReference type="WBParaSite" id="PEQ_0001249601-mRNA-1">
    <property type="protein sequence ID" value="PEQ_0001249601-mRNA-1"/>
    <property type="gene ID" value="PEQ_0001249601"/>
</dbReference>
<evidence type="ECO:0000313" key="1">
    <source>
        <dbReference type="Proteomes" id="UP000887564"/>
    </source>
</evidence>
<dbReference type="Proteomes" id="UP000887564">
    <property type="component" value="Unplaced"/>
</dbReference>
<sequence length="114" mass="12612">MHIVSTRLAHLDANANWVMQEVASIVRKSCEALCVHRNRQIQQQQDGSNGISLSSSEGQITVLNTLYPFSGGVYWTLPFKQPRLTTEPSGLGVDTESVFNSSDLLMSSKWRGCV</sequence>